<proteinExistence type="predicted"/>
<protein>
    <submittedName>
        <fullName evidence="1">Uncharacterized protein</fullName>
    </submittedName>
</protein>
<dbReference type="KEGG" id="fam:OYT1_ch2499"/>
<gene>
    <name evidence="1" type="ORF">OYT1_ch2499</name>
</gene>
<dbReference type="EMBL" id="AP018738">
    <property type="protein sequence ID" value="BBE52012.1"/>
    <property type="molecule type" value="Genomic_DNA"/>
</dbReference>
<dbReference type="RefSeq" id="WP_062626557.1">
    <property type="nucleotide sequence ID" value="NZ_AP018738.1"/>
</dbReference>
<evidence type="ECO:0000313" key="2">
    <source>
        <dbReference type="Proteomes" id="UP000033070"/>
    </source>
</evidence>
<keyword evidence="2" id="KW-1185">Reference proteome</keyword>
<organism evidence="1 2">
    <name type="scientific">Ferriphaselus amnicola</name>
    <dbReference type="NCBI Taxonomy" id="1188319"/>
    <lineage>
        <taxon>Bacteria</taxon>
        <taxon>Pseudomonadati</taxon>
        <taxon>Pseudomonadota</taxon>
        <taxon>Betaproteobacteria</taxon>
        <taxon>Nitrosomonadales</taxon>
        <taxon>Gallionellaceae</taxon>
        <taxon>Ferriphaselus</taxon>
    </lineage>
</organism>
<name>A0A2Z6GF57_9PROT</name>
<sequence>MKKRSRIRVPVTQGLKDIYAMDMHLPYQSACAGKFTVVAFARMAAAISVVRYALELGQTKTPEAIPILEAAIAVLQHVRQRGDEKEVWEITESERPAVLDGIQVAEQCIGTLSVSMLEQAAALLLQQVNSETAV</sequence>
<dbReference type="Proteomes" id="UP000033070">
    <property type="component" value="Chromosome"/>
</dbReference>
<accession>A0A2Z6GF57</accession>
<evidence type="ECO:0000313" key="1">
    <source>
        <dbReference type="EMBL" id="BBE52012.1"/>
    </source>
</evidence>
<dbReference type="STRING" id="1188319.OYT1_01368"/>
<dbReference type="AlphaFoldDB" id="A0A2Z6GF57"/>
<reference evidence="1 2" key="1">
    <citation type="submission" date="2018-06" db="EMBL/GenBank/DDBJ databases">
        <title>OYT1 Genome Sequencing.</title>
        <authorList>
            <person name="Kato S."/>
            <person name="Itoh T."/>
            <person name="Ohkuma M."/>
        </authorList>
    </citation>
    <scope>NUCLEOTIDE SEQUENCE [LARGE SCALE GENOMIC DNA]</scope>
    <source>
        <strain evidence="1 2">OYT1</strain>
    </source>
</reference>
<dbReference type="OrthoDB" id="8562921at2"/>